<keyword evidence="2" id="KW-1185">Reference proteome</keyword>
<dbReference type="Proteomes" id="UP001257739">
    <property type="component" value="Unassembled WGS sequence"/>
</dbReference>
<protein>
    <recommendedName>
        <fullName evidence="3">BIG2 domain-containing protein</fullName>
    </recommendedName>
</protein>
<comment type="caution">
    <text evidence="1">The sequence shown here is derived from an EMBL/GenBank/DDBJ whole genome shotgun (WGS) entry which is preliminary data.</text>
</comment>
<evidence type="ECO:0000313" key="1">
    <source>
        <dbReference type="EMBL" id="MDR7085238.1"/>
    </source>
</evidence>
<gene>
    <name evidence="1" type="ORF">J2X11_000077</name>
</gene>
<evidence type="ECO:0000313" key="2">
    <source>
        <dbReference type="Proteomes" id="UP001257739"/>
    </source>
</evidence>
<name>A0ABU1UJ98_9ACTN</name>
<evidence type="ECO:0008006" key="3">
    <source>
        <dbReference type="Google" id="ProtNLM"/>
    </source>
</evidence>
<dbReference type="EMBL" id="JAVDWH010000001">
    <property type="protein sequence ID" value="MDR7085238.1"/>
    <property type="molecule type" value="Genomic_DNA"/>
</dbReference>
<reference evidence="1 2" key="1">
    <citation type="submission" date="2023-07" db="EMBL/GenBank/DDBJ databases">
        <title>Sorghum-associated microbial communities from plants grown in Nebraska, USA.</title>
        <authorList>
            <person name="Schachtman D."/>
        </authorList>
    </citation>
    <scope>NUCLEOTIDE SEQUENCE [LARGE SCALE GENOMIC DNA]</scope>
    <source>
        <strain evidence="1 2">BE248</strain>
    </source>
</reference>
<dbReference type="RefSeq" id="WP_309965174.1">
    <property type="nucleotide sequence ID" value="NZ_JAVDWH010000001.1"/>
</dbReference>
<proteinExistence type="predicted"/>
<sequence length="102" mass="10130">MASRLPAKSLKVTAPGFAMPGASIQVKVSGLKWREAFTVSVDDTTLATGKAPLFFAATATISLGAAEGSKTVVATGSAADRTGSCSVTVAKDGGAAGLTKRI</sequence>
<accession>A0ABU1UJ98</accession>
<organism evidence="1 2">
    <name type="scientific">Aeromicrobium panaciterrae</name>
    <dbReference type="NCBI Taxonomy" id="363861"/>
    <lineage>
        <taxon>Bacteria</taxon>
        <taxon>Bacillati</taxon>
        <taxon>Actinomycetota</taxon>
        <taxon>Actinomycetes</taxon>
        <taxon>Propionibacteriales</taxon>
        <taxon>Nocardioidaceae</taxon>
        <taxon>Aeromicrobium</taxon>
    </lineage>
</organism>